<dbReference type="InterPro" id="IPR021255">
    <property type="entry name" value="DUF2807"/>
</dbReference>
<dbReference type="OrthoDB" id="704821at2"/>
<protein>
    <submittedName>
        <fullName evidence="2">DUF2807 domain-containing protein</fullName>
    </submittedName>
</protein>
<feature type="domain" description="Putative auto-transporter adhesin head GIN" evidence="1">
    <location>
        <begin position="32"/>
        <end position="209"/>
    </location>
</feature>
<comment type="caution">
    <text evidence="2">The sequence shown here is derived from an EMBL/GenBank/DDBJ whole genome shotgun (WGS) entry which is preliminary data.</text>
</comment>
<name>A0A4U0H2J8_9SPHI</name>
<organism evidence="2 3">
    <name type="scientific">Sphingobacterium alkalisoli</name>
    <dbReference type="NCBI Taxonomy" id="1874115"/>
    <lineage>
        <taxon>Bacteria</taxon>
        <taxon>Pseudomonadati</taxon>
        <taxon>Bacteroidota</taxon>
        <taxon>Sphingobacteriia</taxon>
        <taxon>Sphingobacteriales</taxon>
        <taxon>Sphingobacteriaceae</taxon>
        <taxon>Sphingobacterium</taxon>
    </lineage>
</organism>
<dbReference type="RefSeq" id="WP_136820996.1">
    <property type="nucleotide sequence ID" value="NZ_BMJX01000003.1"/>
</dbReference>
<proteinExistence type="predicted"/>
<evidence type="ECO:0000259" key="1">
    <source>
        <dbReference type="Pfam" id="PF10988"/>
    </source>
</evidence>
<reference evidence="2 3" key="1">
    <citation type="submission" date="2019-04" db="EMBL/GenBank/DDBJ databases">
        <title>Sphingobacterium olei sp. nov., isolated from oil-contaminated soil.</title>
        <authorList>
            <person name="Liu B."/>
        </authorList>
    </citation>
    <scope>NUCLEOTIDE SEQUENCE [LARGE SCALE GENOMIC DNA]</scope>
    <source>
        <strain evidence="2 3">Y3L14</strain>
    </source>
</reference>
<gene>
    <name evidence="2" type="ORF">FAZ19_12215</name>
</gene>
<dbReference type="Pfam" id="PF10988">
    <property type="entry name" value="DUF2807"/>
    <property type="match status" value="1"/>
</dbReference>
<keyword evidence="3" id="KW-1185">Reference proteome</keyword>
<evidence type="ECO:0000313" key="3">
    <source>
        <dbReference type="Proteomes" id="UP000309872"/>
    </source>
</evidence>
<dbReference type="AlphaFoldDB" id="A0A4U0H2J8"/>
<dbReference type="Gene3D" id="2.160.20.120">
    <property type="match status" value="1"/>
</dbReference>
<dbReference type="EMBL" id="SUKA01000003">
    <property type="protein sequence ID" value="TJY65867.1"/>
    <property type="molecule type" value="Genomic_DNA"/>
</dbReference>
<dbReference type="Proteomes" id="UP000309872">
    <property type="component" value="Unassembled WGS sequence"/>
</dbReference>
<accession>A0A4U0H2J8</accession>
<sequence length="228" mass="24842">MMYKIIFSTALIVFMIQSGFSQLSRNIRAVRELEVTDKINLVLVPSDRNEVVITGELANQVEIIETNDALRIKMTSGYLLKGEQTEVTVYTPTLNSIAARKGAHVQMEQGEIHGDSLLLTANEGAKLNLVVRVDVLESYSTAGSTIDLSGEAKKQEINVAFGGRYTAKDMISDDAYARVNAGGYCELHAEQSVDVQTRAGGVVDIYGNPSERKQRKVAGGKINFLSAP</sequence>
<evidence type="ECO:0000313" key="2">
    <source>
        <dbReference type="EMBL" id="TJY65867.1"/>
    </source>
</evidence>